<dbReference type="EMBL" id="JAPQKS010000007">
    <property type="protein sequence ID" value="KAJ5219862.1"/>
    <property type="molecule type" value="Genomic_DNA"/>
</dbReference>
<dbReference type="InterPro" id="IPR006856">
    <property type="entry name" value="MATalpha_HMGbox"/>
</dbReference>
<sequence>MSTQDQEQFPFSWVNVDSSANSVPDNSDVLLEHYLSTLDDDAKSDLLDLQENSIGVPKDFRRVVLATILPSWFEEIIDNPTTSPVLRTAALAYLKQSADVEVSAKKVSLNGFMAFRTFVMAAFAGAKQRDISQLAGMCWHEDPYIGTWDIIARAYNIVRNESFDQQADIPVSLYLGWLVSFIFNFPADPRVYLRMNGIEVVESRFQGKIEYHVVTGFSVTLVRPVVPVTMARLVFYIQTMAYGQGEAGTRPLTVTNGQQPAWIVEPGSLPPALQANGLTLGQLDQTEEGDDPDDPAEVEEPHLDPWIERMTTVVNQRLKDDKDTRQAPFTAV</sequence>
<keyword evidence="2 5" id="KW-0238">DNA-binding</keyword>
<evidence type="ECO:0000256" key="3">
    <source>
        <dbReference type="ARBA" id="ARBA00023163"/>
    </source>
</evidence>
<evidence type="ECO:0000256" key="5">
    <source>
        <dbReference type="RuleBase" id="RU003516"/>
    </source>
</evidence>
<evidence type="ECO:0000259" key="7">
    <source>
        <dbReference type="PROSITE" id="PS51325"/>
    </source>
</evidence>
<dbReference type="GO" id="GO:0005634">
    <property type="term" value="C:nucleus"/>
    <property type="evidence" value="ECO:0007669"/>
    <property type="project" value="UniProtKB-SubCell"/>
</dbReference>
<protein>
    <submittedName>
        <fullName evidence="8">Mating-type protein MAT alpha 1 HMG-box domain-containing protein</fullName>
    </submittedName>
</protein>
<keyword evidence="3 5" id="KW-0804">Transcription</keyword>
<feature type="domain" description="Alpha box" evidence="7">
    <location>
        <begin position="104"/>
        <end position="159"/>
    </location>
</feature>
<dbReference type="RefSeq" id="XP_058326692.1">
    <property type="nucleotide sequence ID" value="XM_058478362.1"/>
</dbReference>
<organism evidence="8 9">
    <name type="scientific">Penicillium chermesinum</name>
    <dbReference type="NCBI Taxonomy" id="63820"/>
    <lineage>
        <taxon>Eukaryota</taxon>
        <taxon>Fungi</taxon>
        <taxon>Dikarya</taxon>
        <taxon>Ascomycota</taxon>
        <taxon>Pezizomycotina</taxon>
        <taxon>Eurotiomycetes</taxon>
        <taxon>Eurotiomycetidae</taxon>
        <taxon>Eurotiales</taxon>
        <taxon>Aspergillaceae</taxon>
        <taxon>Penicillium</taxon>
    </lineage>
</organism>
<proteinExistence type="inferred from homology"/>
<keyword evidence="1 5" id="KW-0805">Transcription regulation</keyword>
<dbReference type="Pfam" id="PF04769">
    <property type="entry name" value="MATalpha_HMGbox"/>
    <property type="match status" value="1"/>
</dbReference>
<accession>A0A9W9NHA3</accession>
<dbReference type="AlphaFoldDB" id="A0A9W9NHA3"/>
<dbReference type="GO" id="GO:0008301">
    <property type="term" value="F:DNA binding, bending"/>
    <property type="evidence" value="ECO:0007669"/>
    <property type="project" value="InterPro"/>
</dbReference>
<evidence type="ECO:0000313" key="9">
    <source>
        <dbReference type="Proteomes" id="UP001150941"/>
    </source>
</evidence>
<evidence type="ECO:0000313" key="8">
    <source>
        <dbReference type="EMBL" id="KAJ5219862.1"/>
    </source>
</evidence>
<evidence type="ECO:0000256" key="1">
    <source>
        <dbReference type="ARBA" id="ARBA00023015"/>
    </source>
</evidence>
<keyword evidence="4 5" id="KW-0539">Nucleus</keyword>
<name>A0A9W9NHA3_9EURO</name>
<feature type="region of interest" description="Disordered" evidence="6">
    <location>
        <begin position="283"/>
        <end position="306"/>
    </location>
</feature>
<dbReference type="GO" id="GO:0045895">
    <property type="term" value="P:positive regulation of mating-type specific transcription, DNA-templated"/>
    <property type="evidence" value="ECO:0007669"/>
    <property type="project" value="InterPro"/>
</dbReference>
<reference evidence="8" key="2">
    <citation type="journal article" date="2023" name="IMA Fungus">
        <title>Comparative genomic study of the Penicillium genus elucidates a diverse pangenome and 15 lateral gene transfer events.</title>
        <authorList>
            <person name="Petersen C."/>
            <person name="Sorensen T."/>
            <person name="Nielsen M.R."/>
            <person name="Sondergaard T.E."/>
            <person name="Sorensen J.L."/>
            <person name="Fitzpatrick D.A."/>
            <person name="Frisvad J.C."/>
            <person name="Nielsen K.L."/>
        </authorList>
    </citation>
    <scope>NUCLEOTIDE SEQUENCE</scope>
    <source>
        <strain evidence="8">IBT 19713</strain>
    </source>
</reference>
<reference evidence="8" key="1">
    <citation type="submission" date="2022-11" db="EMBL/GenBank/DDBJ databases">
        <authorList>
            <person name="Petersen C."/>
        </authorList>
    </citation>
    <scope>NUCLEOTIDE SEQUENCE</scope>
    <source>
        <strain evidence="8">IBT 19713</strain>
    </source>
</reference>
<feature type="compositionally biased region" description="Acidic residues" evidence="6">
    <location>
        <begin position="285"/>
        <end position="298"/>
    </location>
</feature>
<evidence type="ECO:0000256" key="4">
    <source>
        <dbReference type="ARBA" id="ARBA00023242"/>
    </source>
</evidence>
<dbReference type="Proteomes" id="UP001150941">
    <property type="component" value="Unassembled WGS sequence"/>
</dbReference>
<evidence type="ECO:0000256" key="6">
    <source>
        <dbReference type="SAM" id="MobiDB-lite"/>
    </source>
</evidence>
<evidence type="ECO:0000256" key="2">
    <source>
        <dbReference type="ARBA" id="ARBA00023125"/>
    </source>
</evidence>
<comment type="caution">
    <text evidence="8">The sequence shown here is derived from an EMBL/GenBank/DDBJ whole genome shotgun (WGS) entry which is preliminary data.</text>
</comment>
<comment type="similarity">
    <text evidence="5">Belongs to the MATALPHA1 family.</text>
</comment>
<comment type="subcellular location">
    <subcellularLocation>
        <location evidence="5">Nucleus</location>
    </subcellularLocation>
</comment>
<dbReference type="GeneID" id="83205665"/>
<keyword evidence="9" id="KW-1185">Reference proteome</keyword>
<gene>
    <name evidence="8" type="ORF">N7468_009066</name>
</gene>
<dbReference type="PROSITE" id="PS51325">
    <property type="entry name" value="ALPHA_BOX"/>
    <property type="match status" value="1"/>
</dbReference>
<dbReference type="OrthoDB" id="5398665at2759"/>